<dbReference type="PROSITE" id="PS50995">
    <property type="entry name" value="HTH_MARR_2"/>
    <property type="match status" value="1"/>
</dbReference>
<dbReference type="InterPro" id="IPR036390">
    <property type="entry name" value="WH_DNA-bd_sf"/>
</dbReference>
<dbReference type="PANTHER" id="PTHR42756">
    <property type="entry name" value="TRANSCRIPTIONAL REGULATOR, MARR"/>
    <property type="match status" value="1"/>
</dbReference>
<evidence type="ECO:0000313" key="5">
    <source>
        <dbReference type="EMBL" id="MDT2600922.1"/>
    </source>
</evidence>
<name>A0ABU3F1B6_9ENTE</name>
<keyword evidence="3" id="KW-0804">Transcription</keyword>
<dbReference type="PANTHER" id="PTHR42756:SF1">
    <property type="entry name" value="TRANSCRIPTIONAL REPRESSOR OF EMRAB OPERON"/>
    <property type="match status" value="1"/>
</dbReference>
<feature type="domain" description="HTH marR-type" evidence="4">
    <location>
        <begin position="17"/>
        <end position="149"/>
    </location>
</feature>
<dbReference type="SMART" id="SM00347">
    <property type="entry name" value="HTH_MARR"/>
    <property type="match status" value="1"/>
</dbReference>
<evidence type="ECO:0000313" key="6">
    <source>
        <dbReference type="Proteomes" id="UP001252875"/>
    </source>
</evidence>
<organism evidence="5 6">
    <name type="scientific">Enterococcus hulanensis</name>
    <dbReference type="NCBI Taxonomy" id="2559929"/>
    <lineage>
        <taxon>Bacteria</taxon>
        <taxon>Bacillati</taxon>
        <taxon>Bacillota</taxon>
        <taxon>Bacilli</taxon>
        <taxon>Lactobacillales</taxon>
        <taxon>Enterococcaceae</taxon>
        <taxon>Enterococcus</taxon>
    </lineage>
</organism>
<gene>
    <name evidence="5" type="ORF">P7D85_14140</name>
</gene>
<dbReference type="Pfam" id="PF01047">
    <property type="entry name" value="MarR"/>
    <property type="match status" value="1"/>
</dbReference>
<dbReference type="Proteomes" id="UP001252875">
    <property type="component" value="Unassembled WGS sequence"/>
</dbReference>
<dbReference type="InterPro" id="IPR000835">
    <property type="entry name" value="HTH_MarR-typ"/>
</dbReference>
<keyword evidence="6" id="KW-1185">Reference proteome</keyword>
<dbReference type="InterPro" id="IPR036388">
    <property type="entry name" value="WH-like_DNA-bd_sf"/>
</dbReference>
<evidence type="ECO:0000256" key="1">
    <source>
        <dbReference type="ARBA" id="ARBA00023015"/>
    </source>
</evidence>
<keyword evidence="2" id="KW-0238">DNA-binding</keyword>
<protein>
    <submittedName>
        <fullName evidence="5">MarR family transcriptional regulator</fullName>
    </submittedName>
</protein>
<evidence type="ECO:0000256" key="2">
    <source>
        <dbReference type="ARBA" id="ARBA00023125"/>
    </source>
</evidence>
<keyword evidence="1" id="KW-0805">Transcription regulation</keyword>
<dbReference type="EMBL" id="JARPYI010000008">
    <property type="protein sequence ID" value="MDT2600922.1"/>
    <property type="molecule type" value="Genomic_DNA"/>
</dbReference>
<sequence>MRYQDEQCNIVSLLSNISPLGADIIELATAHKAVVSEKIRSLNLYPGQEMALLALLEMQPCSQKSLGQYLCIDHSTVTTSISRMEKVGLVIRNKSEEDRRLTIIELTPKGVEVAEKVKEIMSDIESQMTVNLSNEDISTFNRISKQIINDLQD</sequence>
<proteinExistence type="predicted"/>
<evidence type="ECO:0000256" key="3">
    <source>
        <dbReference type="ARBA" id="ARBA00023163"/>
    </source>
</evidence>
<accession>A0ABU3F1B6</accession>
<evidence type="ECO:0000259" key="4">
    <source>
        <dbReference type="PROSITE" id="PS50995"/>
    </source>
</evidence>
<dbReference type="SUPFAM" id="SSF46785">
    <property type="entry name" value="Winged helix' DNA-binding domain"/>
    <property type="match status" value="1"/>
</dbReference>
<reference evidence="5 6" key="1">
    <citation type="submission" date="2023-03" db="EMBL/GenBank/DDBJ databases">
        <authorList>
            <person name="Shen W."/>
            <person name="Cai J."/>
        </authorList>
    </citation>
    <scope>NUCLEOTIDE SEQUENCE [LARGE SCALE GENOMIC DNA]</scope>
    <source>
        <strain evidence="5 6">D6-4</strain>
    </source>
</reference>
<comment type="caution">
    <text evidence="5">The sequence shown here is derived from an EMBL/GenBank/DDBJ whole genome shotgun (WGS) entry which is preliminary data.</text>
</comment>
<dbReference type="RefSeq" id="WP_088934401.1">
    <property type="nucleotide sequence ID" value="NZ_JAFLVV010000028.1"/>
</dbReference>
<dbReference type="PRINTS" id="PR00598">
    <property type="entry name" value="HTHMARR"/>
</dbReference>
<dbReference type="Gene3D" id="1.10.10.10">
    <property type="entry name" value="Winged helix-like DNA-binding domain superfamily/Winged helix DNA-binding domain"/>
    <property type="match status" value="1"/>
</dbReference>